<gene>
    <name evidence="6" type="ORF">ISS97_07620</name>
</gene>
<dbReference type="Gene3D" id="1.10.10.60">
    <property type="entry name" value="Homeodomain-like"/>
    <property type="match status" value="1"/>
</dbReference>
<dbReference type="PANTHER" id="PTHR46796">
    <property type="entry name" value="HTH-TYPE TRANSCRIPTIONAL ACTIVATOR RHAS-RELATED"/>
    <property type="match status" value="1"/>
</dbReference>
<dbReference type="EMBL" id="JADIKD010000009">
    <property type="protein sequence ID" value="MFK2917126.1"/>
    <property type="molecule type" value="Genomic_DNA"/>
</dbReference>
<dbReference type="InterPro" id="IPR050204">
    <property type="entry name" value="AraC_XylS_family_regulators"/>
</dbReference>
<protein>
    <submittedName>
        <fullName evidence="6">Helix-turn-helix transcriptional regulator</fullName>
    </submittedName>
</protein>
<dbReference type="SUPFAM" id="SSF46689">
    <property type="entry name" value="Homeodomain-like"/>
    <property type="match status" value="2"/>
</dbReference>
<evidence type="ECO:0000313" key="7">
    <source>
        <dbReference type="Proteomes" id="UP001620408"/>
    </source>
</evidence>
<dbReference type="InterPro" id="IPR018060">
    <property type="entry name" value="HTH_AraC"/>
</dbReference>
<evidence type="ECO:0000256" key="4">
    <source>
        <dbReference type="ARBA" id="ARBA00023163"/>
    </source>
</evidence>
<dbReference type="InterPro" id="IPR018062">
    <property type="entry name" value="HTH_AraC-typ_CS"/>
</dbReference>
<dbReference type="InterPro" id="IPR009057">
    <property type="entry name" value="Homeodomain-like_sf"/>
</dbReference>
<dbReference type="Proteomes" id="UP001620408">
    <property type="component" value="Unassembled WGS sequence"/>
</dbReference>
<keyword evidence="1" id="KW-0805">Transcription regulation</keyword>
<dbReference type="InterPro" id="IPR003313">
    <property type="entry name" value="AraC-bd"/>
</dbReference>
<evidence type="ECO:0000256" key="3">
    <source>
        <dbReference type="ARBA" id="ARBA00023159"/>
    </source>
</evidence>
<dbReference type="Pfam" id="PF12833">
    <property type="entry name" value="HTH_18"/>
    <property type="match status" value="1"/>
</dbReference>
<keyword evidence="4" id="KW-0804">Transcription</keyword>
<sequence>MSEFDVSRLLDTDTVAVRTVRCSGTCRHRSAEECASATHLVFPYRGVYMRHVGGDQAVADANHVLFFNADEGYQVSHPIEGGDASLSLTLAEPLLHELAPSALLKSGGKLGFLRQHQRIDPRAQALVALLRHSLQNNSIEPLEAEGLLLTLVARSLGPRTSHASAATHARQRLADRVKVLLASDLGRRWTLAEIGTEMGCSPVYLTQVFQQVEGLPLYRYHLRLRLARALDLLGEYDDLSALAAELGFSSHSHFTAAFKQAYSRSPTEFKQSARRA</sequence>
<keyword evidence="3" id="KW-0010">Activator</keyword>
<comment type="caution">
    <text evidence="6">The sequence shown here is derived from an EMBL/GenBank/DDBJ whole genome shotgun (WGS) entry which is preliminary data.</text>
</comment>
<dbReference type="PROSITE" id="PS01124">
    <property type="entry name" value="HTH_ARAC_FAMILY_2"/>
    <property type="match status" value="1"/>
</dbReference>
<dbReference type="RefSeq" id="WP_379985485.1">
    <property type="nucleotide sequence ID" value="NZ_JADIKD010000009.1"/>
</dbReference>
<evidence type="ECO:0000259" key="5">
    <source>
        <dbReference type="PROSITE" id="PS01124"/>
    </source>
</evidence>
<evidence type="ECO:0000313" key="6">
    <source>
        <dbReference type="EMBL" id="MFK2917126.1"/>
    </source>
</evidence>
<keyword evidence="7" id="KW-1185">Reference proteome</keyword>
<dbReference type="Pfam" id="PF02311">
    <property type="entry name" value="AraC_binding"/>
    <property type="match status" value="1"/>
</dbReference>
<proteinExistence type="predicted"/>
<name>A0ABW8K2U7_9GAMM</name>
<organism evidence="6 7">
    <name type="scientific">Dyella koreensis</name>
    <dbReference type="NCBI Taxonomy" id="311235"/>
    <lineage>
        <taxon>Bacteria</taxon>
        <taxon>Pseudomonadati</taxon>
        <taxon>Pseudomonadota</taxon>
        <taxon>Gammaproteobacteria</taxon>
        <taxon>Lysobacterales</taxon>
        <taxon>Rhodanobacteraceae</taxon>
        <taxon>Dyella</taxon>
    </lineage>
</organism>
<feature type="domain" description="HTH araC/xylS-type" evidence="5">
    <location>
        <begin position="175"/>
        <end position="272"/>
    </location>
</feature>
<dbReference type="PROSITE" id="PS00041">
    <property type="entry name" value="HTH_ARAC_FAMILY_1"/>
    <property type="match status" value="1"/>
</dbReference>
<dbReference type="SMART" id="SM00342">
    <property type="entry name" value="HTH_ARAC"/>
    <property type="match status" value="1"/>
</dbReference>
<evidence type="ECO:0000256" key="2">
    <source>
        <dbReference type="ARBA" id="ARBA00023125"/>
    </source>
</evidence>
<accession>A0ABW8K2U7</accession>
<keyword evidence="2" id="KW-0238">DNA-binding</keyword>
<dbReference type="InterPro" id="IPR020449">
    <property type="entry name" value="Tscrpt_reg_AraC-type_HTH"/>
</dbReference>
<dbReference type="PRINTS" id="PR00032">
    <property type="entry name" value="HTHARAC"/>
</dbReference>
<reference evidence="6 7" key="1">
    <citation type="submission" date="2020-10" db="EMBL/GenBank/DDBJ databases">
        <title>Phylogeny of dyella-like bacteria.</title>
        <authorList>
            <person name="Fu J."/>
        </authorList>
    </citation>
    <scope>NUCLEOTIDE SEQUENCE [LARGE SCALE GENOMIC DNA]</scope>
    <source>
        <strain evidence="6 7">BB4</strain>
    </source>
</reference>
<evidence type="ECO:0000256" key="1">
    <source>
        <dbReference type="ARBA" id="ARBA00023015"/>
    </source>
</evidence>